<protein>
    <recommendedName>
        <fullName evidence="2">CHAD domain-containing protein</fullName>
    </recommendedName>
</protein>
<feature type="domain" description="CHAD" evidence="2">
    <location>
        <begin position="33"/>
        <end position="318"/>
    </location>
</feature>
<dbReference type="PANTHER" id="PTHR39339:SF1">
    <property type="entry name" value="CHAD DOMAIN-CONTAINING PROTEIN"/>
    <property type="match status" value="1"/>
</dbReference>
<proteinExistence type="predicted"/>
<keyword evidence="4" id="KW-1185">Reference proteome</keyword>
<dbReference type="InterPro" id="IPR007899">
    <property type="entry name" value="CHAD_dom"/>
</dbReference>
<dbReference type="InterPro" id="IPR038186">
    <property type="entry name" value="CHAD_dom_sf"/>
</dbReference>
<dbReference type="Gene3D" id="1.40.20.10">
    <property type="entry name" value="CHAD domain"/>
    <property type="match status" value="1"/>
</dbReference>
<name>A0A9X0WKP1_9GAMM</name>
<dbReference type="EMBL" id="NRSD01000021">
    <property type="protein sequence ID" value="MBK1646200.1"/>
    <property type="molecule type" value="Genomic_DNA"/>
</dbReference>
<feature type="region of interest" description="Disordered" evidence="1">
    <location>
        <begin position="1"/>
        <end position="20"/>
    </location>
</feature>
<evidence type="ECO:0000256" key="1">
    <source>
        <dbReference type="SAM" id="MobiDB-lite"/>
    </source>
</evidence>
<accession>A0A9X0WKP1</accession>
<dbReference type="PROSITE" id="PS51708">
    <property type="entry name" value="CHAD"/>
    <property type="match status" value="1"/>
</dbReference>
<sequence>MCSLSGSPYPRQSGETRSMGNIKARAQVPLHKGMTVSAALAEILRHNFDDMMQWEAKARSWDDIEGVHQMRVTSRRMRAALSSFRSAVPKEVSRHWSEELGWVASQLGRARDLDVFIAEGLASMQEKLPLPGADKLLTLAEQHRSDAYEVVRALLDSDRYAEIKLDFPQWAESAAWEQADLSEKQRIQLDMDIAKYARKRLDRSERRVLEAGTDLDKNDTRQMHQLRIQCKKLRYAAEFFSTITPGLDVYIRQLKELQDLLGVLNDVSIMSDLLTDLLAGGQSDPDVMRYSGGLVGWRMRQFYELLDGFENRWQAFVLAKHPWRHSAHGHGQHRR</sequence>
<reference evidence="3 4" key="1">
    <citation type="journal article" date="2020" name="Microorganisms">
        <title>Osmotic Adaptation and Compatible Solute Biosynthesis of Phototrophic Bacteria as Revealed from Genome Analyses.</title>
        <authorList>
            <person name="Imhoff J.F."/>
            <person name="Rahn T."/>
            <person name="Kunzel S."/>
            <person name="Keller A."/>
            <person name="Neulinger S.C."/>
        </authorList>
    </citation>
    <scope>NUCLEOTIDE SEQUENCE [LARGE SCALE GENOMIC DNA]</scope>
    <source>
        <strain evidence="3 4">DSM 21303</strain>
    </source>
</reference>
<evidence type="ECO:0000313" key="4">
    <source>
        <dbReference type="Proteomes" id="UP001138802"/>
    </source>
</evidence>
<organism evidence="3 4">
    <name type="scientific">Thiocapsa imhoffii</name>
    <dbReference type="NCBI Taxonomy" id="382777"/>
    <lineage>
        <taxon>Bacteria</taxon>
        <taxon>Pseudomonadati</taxon>
        <taxon>Pseudomonadota</taxon>
        <taxon>Gammaproteobacteria</taxon>
        <taxon>Chromatiales</taxon>
        <taxon>Chromatiaceae</taxon>
        <taxon>Thiocapsa</taxon>
    </lineage>
</organism>
<evidence type="ECO:0000313" key="3">
    <source>
        <dbReference type="EMBL" id="MBK1646200.1"/>
    </source>
</evidence>
<dbReference type="Proteomes" id="UP001138802">
    <property type="component" value="Unassembled WGS sequence"/>
</dbReference>
<dbReference type="PANTHER" id="PTHR39339">
    <property type="entry name" value="SLR1444 PROTEIN"/>
    <property type="match status" value="1"/>
</dbReference>
<dbReference type="AlphaFoldDB" id="A0A9X0WKP1"/>
<comment type="caution">
    <text evidence="3">The sequence shown here is derived from an EMBL/GenBank/DDBJ whole genome shotgun (WGS) entry which is preliminary data.</text>
</comment>
<dbReference type="SMART" id="SM00880">
    <property type="entry name" value="CHAD"/>
    <property type="match status" value="1"/>
</dbReference>
<gene>
    <name evidence="3" type="ORF">CKO25_16415</name>
</gene>
<dbReference type="Pfam" id="PF05235">
    <property type="entry name" value="CHAD"/>
    <property type="match status" value="1"/>
</dbReference>
<evidence type="ECO:0000259" key="2">
    <source>
        <dbReference type="PROSITE" id="PS51708"/>
    </source>
</evidence>